<dbReference type="Gene3D" id="3.40.630.190">
    <property type="entry name" value="LCP protein"/>
    <property type="match status" value="1"/>
</dbReference>
<dbReference type="AlphaFoldDB" id="A0A143YVT2"/>
<evidence type="ECO:0000313" key="4">
    <source>
        <dbReference type="EMBL" id="CZQ97057.1"/>
    </source>
</evidence>
<feature type="compositionally biased region" description="Low complexity" evidence="2">
    <location>
        <begin position="389"/>
        <end position="407"/>
    </location>
</feature>
<keyword evidence="5" id="KW-1185">Reference proteome</keyword>
<sequence length="407" mass="45518">MMNESRKKNKRKKRAIRIGLSVLLLSVVGVAAYLGKAYTDVGSTVDSIHNDVSVEKMRDESVNVAEATQPISFLLLGADTGTAEEVRTETGRSDSIMVCTINPNTHTTTLTSIPRDTYAEIVGYEDSHDYTGTYYDKINHAFAFGGTEMSINSVQNFLDIPIDYYVEVNFDGLVDVVDAVGGIEITSPLTFDFYGPQFIEGETRVLNGFEALQFSRMRHQDPEGDLGRQKRQQMVIKAILDKVLSMGSLVNYQDLLKSVQKNVQTNLTLDEIISIGSGYRNGLKNFEQNYVTGEEMYINDIYYYYVNPEERLRLSNMLRDQLELPEITLDGLETSTNEPYYNPDVYSNSATTDTSVDAYTTDTSVDSSTDYQGSYYDPTAGTSTYSDNSYDPATDTTYSDAYTDSSY</sequence>
<accession>A0A143YVT2</accession>
<dbReference type="Proteomes" id="UP000242754">
    <property type="component" value="Unassembled WGS sequence"/>
</dbReference>
<dbReference type="RefSeq" id="WP_179193096.1">
    <property type="nucleotide sequence ID" value="NZ_FJNE01000006.1"/>
</dbReference>
<organism evidence="4 5">
    <name type="scientific">Trichococcus palustris</name>
    <dbReference type="NCBI Taxonomy" id="140314"/>
    <lineage>
        <taxon>Bacteria</taxon>
        <taxon>Bacillati</taxon>
        <taxon>Bacillota</taxon>
        <taxon>Bacilli</taxon>
        <taxon>Lactobacillales</taxon>
        <taxon>Carnobacteriaceae</taxon>
        <taxon>Trichococcus</taxon>
    </lineage>
</organism>
<dbReference type="PANTHER" id="PTHR33392">
    <property type="entry name" value="POLYISOPRENYL-TEICHOIC ACID--PEPTIDOGLYCAN TEICHOIC ACID TRANSFERASE TAGU"/>
    <property type="match status" value="1"/>
</dbReference>
<dbReference type="PANTHER" id="PTHR33392:SF6">
    <property type="entry name" value="POLYISOPRENYL-TEICHOIC ACID--PEPTIDOGLYCAN TEICHOIC ACID TRANSFERASE TAGU"/>
    <property type="match status" value="1"/>
</dbReference>
<reference evidence="4 5" key="1">
    <citation type="submission" date="2016-02" db="EMBL/GenBank/DDBJ databases">
        <authorList>
            <person name="Wen L."/>
            <person name="He K."/>
            <person name="Yang H."/>
        </authorList>
    </citation>
    <scope>NUCLEOTIDE SEQUENCE [LARGE SCALE GENOMIC DNA]</scope>
    <source>
        <strain evidence="4">Trichococcus palustris</strain>
    </source>
</reference>
<evidence type="ECO:0000256" key="2">
    <source>
        <dbReference type="SAM" id="MobiDB-lite"/>
    </source>
</evidence>
<feature type="domain" description="Cell envelope-related transcriptional attenuator" evidence="3">
    <location>
        <begin position="92"/>
        <end position="244"/>
    </location>
</feature>
<dbReference type="Pfam" id="PF03816">
    <property type="entry name" value="LytR_cpsA_psr"/>
    <property type="match status" value="1"/>
</dbReference>
<comment type="similarity">
    <text evidence="1">Belongs to the LytR/CpsA/Psr (LCP) family.</text>
</comment>
<dbReference type="NCBIfam" id="TIGR00350">
    <property type="entry name" value="lytR_cpsA_psr"/>
    <property type="match status" value="1"/>
</dbReference>
<dbReference type="EMBL" id="FJNE01000006">
    <property type="protein sequence ID" value="CZQ97057.1"/>
    <property type="molecule type" value="Genomic_DNA"/>
</dbReference>
<gene>
    <name evidence="4" type="ORF">Tpal_2091</name>
</gene>
<feature type="compositionally biased region" description="Low complexity" evidence="2">
    <location>
        <begin position="361"/>
        <end position="371"/>
    </location>
</feature>
<protein>
    <recommendedName>
        <fullName evidence="3">Cell envelope-related transcriptional attenuator domain-containing protein</fullName>
    </recommendedName>
</protein>
<name>A0A143YVT2_9LACT</name>
<dbReference type="STRING" id="140314.SAMN04488076_104128"/>
<evidence type="ECO:0000313" key="5">
    <source>
        <dbReference type="Proteomes" id="UP000242754"/>
    </source>
</evidence>
<dbReference type="InterPro" id="IPR050922">
    <property type="entry name" value="LytR/CpsA/Psr_CW_biosynth"/>
</dbReference>
<evidence type="ECO:0000259" key="3">
    <source>
        <dbReference type="Pfam" id="PF03816"/>
    </source>
</evidence>
<feature type="region of interest" description="Disordered" evidence="2">
    <location>
        <begin position="361"/>
        <end position="407"/>
    </location>
</feature>
<dbReference type="InterPro" id="IPR004474">
    <property type="entry name" value="LytR_CpsA_psr"/>
</dbReference>
<proteinExistence type="inferred from homology"/>
<evidence type="ECO:0000256" key="1">
    <source>
        <dbReference type="ARBA" id="ARBA00006068"/>
    </source>
</evidence>